<dbReference type="EMBL" id="FOKC01000007">
    <property type="protein sequence ID" value="SFB33009.1"/>
    <property type="molecule type" value="Genomic_DNA"/>
</dbReference>
<feature type="region of interest" description="Disordered" evidence="1">
    <location>
        <begin position="140"/>
        <end position="217"/>
    </location>
</feature>
<feature type="compositionally biased region" description="Low complexity" evidence="1">
    <location>
        <begin position="156"/>
        <end position="166"/>
    </location>
</feature>
<evidence type="ECO:0000313" key="3">
    <source>
        <dbReference type="Proteomes" id="UP000199113"/>
    </source>
</evidence>
<name>A0A1I1A4X5_9ACTN</name>
<accession>A0A1I1A4X5</accession>
<feature type="compositionally biased region" description="Basic and acidic residues" evidence="1">
    <location>
        <begin position="180"/>
        <end position="191"/>
    </location>
</feature>
<evidence type="ECO:0000313" key="2">
    <source>
        <dbReference type="EMBL" id="SFB33009.1"/>
    </source>
</evidence>
<dbReference type="AlphaFoldDB" id="A0A1I1A4X5"/>
<gene>
    <name evidence="2" type="ORF">SAMN05192575_107225</name>
</gene>
<organism evidence="2 3">
    <name type="scientific">Nocardioides alpinus</name>
    <dbReference type="NCBI Taxonomy" id="748909"/>
    <lineage>
        <taxon>Bacteria</taxon>
        <taxon>Bacillati</taxon>
        <taxon>Actinomycetota</taxon>
        <taxon>Actinomycetes</taxon>
        <taxon>Propionibacteriales</taxon>
        <taxon>Nocardioidaceae</taxon>
        <taxon>Nocardioides</taxon>
    </lineage>
</organism>
<proteinExistence type="predicted"/>
<dbReference type="Proteomes" id="UP000199113">
    <property type="component" value="Unassembled WGS sequence"/>
</dbReference>
<reference evidence="2" key="1">
    <citation type="submission" date="2016-10" db="EMBL/GenBank/DDBJ databases">
        <authorList>
            <person name="de Groot N.N."/>
        </authorList>
    </citation>
    <scope>NUCLEOTIDE SEQUENCE [LARGE SCALE GENOMIC DNA]</scope>
    <source>
        <strain evidence="2">CGMCC 1.10697</strain>
    </source>
</reference>
<evidence type="ECO:0000256" key="1">
    <source>
        <dbReference type="SAM" id="MobiDB-lite"/>
    </source>
</evidence>
<feature type="non-terminal residue" evidence="2">
    <location>
        <position position="1"/>
    </location>
</feature>
<protein>
    <submittedName>
        <fullName evidence="2">Uncharacterized protein</fullName>
    </submittedName>
</protein>
<sequence>HRRWCPVRLVMGSRGSVSHACSAFGRVPIGPLLRGLPRHVIALGRAGRWPAVVDDQASEPQSSAWRQRSVGMGSVGHEDLLDVERFLDSSTPHREVFTSPELQIVSSHDLDQRAWASHLGVLSPSWGTDGHEVPTECVASLPPFARARTSPRRSSDSSTRSRSPSPRARRQVRFAGSAQARDRWPSEDALRRQGRGRRSHTPARRAGGRHLDQEGPELVEEHGQVVLDGDLCCR</sequence>
<feature type="compositionally biased region" description="Basic residues" evidence="1">
    <location>
        <begin position="192"/>
        <end position="208"/>
    </location>
</feature>